<dbReference type="OrthoDB" id="9802264at2"/>
<keyword evidence="4 7" id="KW-0067">ATP-binding</keyword>
<dbReference type="SMART" id="SM00382">
    <property type="entry name" value="AAA"/>
    <property type="match status" value="1"/>
</dbReference>
<keyword evidence="10" id="KW-1185">Reference proteome</keyword>
<evidence type="ECO:0000256" key="5">
    <source>
        <dbReference type="ARBA" id="ARBA00022967"/>
    </source>
</evidence>
<gene>
    <name evidence="7 9" type="primary">potA</name>
    <name evidence="9" type="ORF">EDM56_11355</name>
</gene>
<dbReference type="InterPro" id="IPR050093">
    <property type="entry name" value="ABC_SmlMolc_Importer"/>
</dbReference>
<dbReference type="NCBIfam" id="TIGR01187">
    <property type="entry name" value="potA"/>
    <property type="match status" value="1"/>
</dbReference>
<protein>
    <recommendedName>
        <fullName evidence="7">Spermidine/putrescine import ATP-binding protein PotA</fullName>
        <ecNumber evidence="7">7.6.2.11</ecNumber>
    </recommendedName>
</protein>
<keyword evidence="2 7" id="KW-1003">Cell membrane</keyword>
<dbReference type="Proteomes" id="UP000271031">
    <property type="component" value="Unassembled WGS sequence"/>
</dbReference>
<evidence type="ECO:0000256" key="1">
    <source>
        <dbReference type="ARBA" id="ARBA00022448"/>
    </source>
</evidence>
<dbReference type="GO" id="GO:0015594">
    <property type="term" value="F:ABC-type putrescine transporter activity"/>
    <property type="evidence" value="ECO:0007669"/>
    <property type="project" value="InterPro"/>
</dbReference>
<keyword evidence="5 7" id="KW-1278">Translocase</keyword>
<dbReference type="PROSITE" id="PS50893">
    <property type="entry name" value="ABC_TRANSPORTER_2"/>
    <property type="match status" value="1"/>
</dbReference>
<dbReference type="InterPro" id="IPR003593">
    <property type="entry name" value="AAA+_ATPase"/>
</dbReference>
<dbReference type="PANTHER" id="PTHR42781:SF4">
    <property type="entry name" value="SPERMIDINE_PUTRESCINE IMPORT ATP-BINDING PROTEIN POTA"/>
    <property type="match status" value="1"/>
</dbReference>
<comment type="similarity">
    <text evidence="7">Belongs to the ABC transporter superfamily. Spermidine/putrescine importer (TC 3.A.1.11.1) family.</text>
</comment>
<dbReference type="SUPFAM" id="SSF50331">
    <property type="entry name" value="MOP-like"/>
    <property type="match status" value="1"/>
</dbReference>
<dbReference type="PROSITE" id="PS00211">
    <property type="entry name" value="ABC_TRANSPORTER_1"/>
    <property type="match status" value="1"/>
</dbReference>
<dbReference type="InterPro" id="IPR003439">
    <property type="entry name" value="ABC_transporter-like_ATP-bd"/>
</dbReference>
<evidence type="ECO:0000259" key="8">
    <source>
        <dbReference type="PROSITE" id="PS50893"/>
    </source>
</evidence>
<keyword evidence="3 7" id="KW-0547">Nucleotide-binding</keyword>
<evidence type="ECO:0000256" key="4">
    <source>
        <dbReference type="ARBA" id="ARBA00022840"/>
    </source>
</evidence>
<keyword evidence="6 7" id="KW-0472">Membrane</keyword>
<dbReference type="Pfam" id="PF08402">
    <property type="entry name" value="TOBE_2"/>
    <property type="match status" value="1"/>
</dbReference>
<dbReference type="Gene3D" id="3.40.50.300">
    <property type="entry name" value="P-loop containing nucleotide triphosphate hydrolases"/>
    <property type="match status" value="1"/>
</dbReference>
<dbReference type="RefSeq" id="WP_122918279.1">
    <property type="nucleotide sequence ID" value="NZ_RHHQ01000008.1"/>
</dbReference>
<reference evidence="9 10" key="1">
    <citation type="submission" date="2018-10" db="EMBL/GenBank/DDBJ databases">
        <title>Phylogenomics of Brevibacillus.</title>
        <authorList>
            <person name="Dunlap C."/>
        </authorList>
    </citation>
    <scope>NUCLEOTIDE SEQUENCE [LARGE SCALE GENOMIC DNA]</scope>
    <source>
        <strain evidence="9 10">JCM 15716</strain>
    </source>
</reference>
<keyword evidence="9" id="KW-0378">Hydrolase</keyword>
<dbReference type="InterPro" id="IPR008995">
    <property type="entry name" value="Mo/tungstate-bd_C_term_dom"/>
</dbReference>
<sequence length="361" mass="40533">MGVPIVQLENLNKTYGSFIAVNNLNLQIEHGEFLTLLGPSGCGKTTTLRMIGGFETPTGGSIYVNGQDVKHLPPFKRDINTVFQSYALFPHMTLFENVTYGLKMRKVPKVEREQQALEALRRVQLEHLKDHKPRQLSGGQQQRVALARALVNNPRVLLLDEPLGALDLKLRKEMQVELKHLHQQLGMTFIYVTHDQEEALTMSDRVAVMNGGNIEQLSTPEELYEVPQTRFVADFIGDTNLYAGGVLGVEGDSVILNLFNQRVHVQKKQASVTPEQKVYLSIRPERIRCSAQTDGEVADNQLTGIFEERVYVGSFVRQIIRVCESDERITVLETAHQCQHFTPGERVAISWEGAHGVLLPA</sequence>
<dbReference type="InterPro" id="IPR027417">
    <property type="entry name" value="P-loop_NTPase"/>
</dbReference>
<dbReference type="CDD" id="cd03300">
    <property type="entry name" value="ABC_PotA_N"/>
    <property type="match status" value="1"/>
</dbReference>
<dbReference type="PANTHER" id="PTHR42781">
    <property type="entry name" value="SPERMIDINE/PUTRESCINE IMPORT ATP-BINDING PROTEIN POTA"/>
    <property type="match status" value="1"/>
</dbReference>
<accession>A0A3M8DPF9</accession>
<evidence type="ECO:0000256" key="7">
    <source>
        <dbReference type="RuleBase" id="RU364083"/>
    </source>
</evidence>
<dbReference type="InterPro" id="IPR017879">
    <property type="entry name" value="PotA_ATP-bd"/>
</dbReference>
<dbReference type="EMBL" id="RHHQ01000008">
    <property type="protein sequence ID" value="RNB90026.1"/>
    <property type="molecule type" value="Genomic_DNA"/>
</dbReference>
<evidence type="ECO:0000256" key="2">
    <source>
        <dbReference type="ARBA" id="ARBA00022475"/>
    </source>
</evidence>
<dbReference type="Gene3D" id="2.40.50.100">
    <property type="match status" value="1"/>
</dbReference>
<organism evidence="9 10">
    <name type="scientific">Brevibacillus fluminis</name>
    <dbReference type="NCBI Taxonomy" id="511487"/>
    <lineage>
        <taxon>Bacteria</taxon>
        <taxon>Bacillati</taxon>
        <taxon>Bacillota</taxon>
        <taxon>Bacilli</taxon>
        <taxon>Bacillales</taxon>
        <taxon>Paenibacillaceae</taxon>
        <taxon>Brevibacillus</taxon>
    </lineage>
</organism>
<dbReference type="EC" id="7.6.2.11" evidence="7"/>
<evidence type="ECO:0000313" key="10">
    <source>
        <dbReference type="Proteomes" id="UP000271031"/>
    </source>
</evidence>
<evidence type="ECO:0000313" key="9">
    <source>
        <dbReference type="EMBL" id="RNB90026.1"/>
    </source>
</evidence>
<comment type="subunit">
    <text evidence="7">The complex is composed of two ATP-binding proteins (PotA), two transmembrane proteins (PotB and PotC) and a solute-binding protein (PotD).</text>
</comment>
<evidence type="ECO:0000256" key="6">
    <source>
        <dbReference type="ARBA" id="ARBA00023136"/>
    </source>
</evidence>
<feature type="domain" description="ABC transporter" evidence="8">
    <location>
        <begin position="6"/>
        <end position="236"/>
    </location>
</feature>
<dbReference type="AlphaFoldDB" id="A0A3M8DPF9"/>
<dbReference type="GO" id="GO:0005524">
    <property type="term" value="F:ATP binding"/>
    <property type="evidence" value="ECO:0007669"/>
    <property type="project" value="UniProtKB-KW"/>
</dbReference>
<dbReference type="GO" id="GO:0016887">
    <property type="term" value="F:ATP hydrolysis activity"/>
    <property type="evidence" value="ECO:0007669"/>
    <property type="project" value="InterPro"/>
</dbReference>
<name>A0A3M8DPF9_9BACL</name>
<keyword evidence="1 7" id="KW-0813">Transport</keyword>
<comment type="function">
    <text evidence="7">Part of the ABC transporter complex PotABCD involved in spermidine/putrescine import. Responsible for energy coupling to the transport system.</text>
</comment>
<evidence type="ECO:0000256" key="3">
    <source>
        <dbReference type="ARBA" id="ARBA00022741"/>
    </source>
</evidence>
<dbReference type="InterPro" id="IPR017871">
    <property type="entry name" value="ABC_transporter-like_CS"/>
</dbReference>
<dbReference type="InterPro" id="IPR005893">
    <property type="entry name" value="PotA-like"/>
</dbReference>
<dbReference type="GO" id="GO:0043190">
    <property type="term" value="C:ATP-binding cassette (ABC) transporter complex"/>
    <property type="evidence" value="ECO:0007669"/>
    <property type="project" value="InterPro"/>
</dbReference>
<dbReference type="SUPFAM" id="SSF52540">
    <property type="entry name" value="P-loop containing nucleoside triphosphate hydrolases"/>
    <property type="match status" value="1"/>
</dbReference>
<comment type="caution">
    <text evidence="9">The sequence shown here is derived from an EMBL/GenBank/DDBJ whole genome shotgun (WGS) entry which is preliminary data.</text>
</comment>
<dbReference type="InterPro" id="IPR013611">
    <property type="entry name" value="Transp-assoc_OB_typ2"/>
</dbReference>
<dbReference type="FunFam" id="3.40.50.300:FF:000133">
    <property type="entry name" value="Spermidine/putrescine import ATP-binding protein PotA"/>
    <property type="match status" value="1"/>
</dbReference>
<proteinExistence type="inferred from homology"/>
<comment type="catalytic activity">
    <reaction evidence="7">
        <text>ATP + H2O + polyamine-[polyamine-binding protein]Side 1 = ADP + phosphate + polyamineSide 2 + [polyamine-binding protein]Side 1.</text>
        <dbReference type="EC" id="7.6.2.11"/>
    </reaction>
</comment>
<dbReference type="Pfam" id="PF00005">
    <property type="entry name" value="ABC_tran"/>
    <property type="match status" value="1"/>
</dbReference>